<dbReference type="SUPFAM" id="SSF48208">
    <property type="entry name" value="Six-hairpin glycosidases"/>
    <property type="match status" value="1"/>
</dbReference>
<keyword evidence="1 2" id="KW-0378">Hydrolase</keyword>
<dbReference type="PANTHER" id="PTHR33886">
    <property type="entry name" value="UNSATURATED RHAMNOGALACTURONAN HYDROLASE (EUROFUNG)"/>
    <property type="match status" value="1"/>
</dbReference>
<name>A0A4R2GJY4_9BACT</name>
<comment type="caution">
    <text evidence="2">The sequence shown here is derived from an EMBL/GenBank/DDBJ whole genome shotgun (WGS) entry which is preliminary data.</text>
</comment>
<dbReference type="AlphaFoldDB" id="A0A4R2GJY4"/>
<organism evidence="2 3">
    <name type="scientific">Natronoflexus pectinivorans</name>
    <dbReference type="NCBI Taxonomy" id="682526"/>
    <lineage>
        <taxon>Bacteria</taxon>
        <taxon>Pseudomonadati</taxon>
        <taxon>Bacteroidota</taxon>
        <taxon>Bacteroidia</taxon>
        <taxon>Marinilabiliales</taxon>
        <taxon>Marinilabiliaceae</taxon>
        <taxon>Natronoflexus</taxon>
    </lineage>
</organism>
<dbReference type="InterPro" id="IPR052043">
    <property type="entry name" value="PolySaccharide_Degr_Enz"/>
</dbReference>
<reference evidence="2 3" key="1">
    <citation type="submission" date="2019-03" db="EMBL/GenBank/DDBJ databases">
        <title>Genomic Encyclopedia of Type Strains, Phase IV (KMG-IV): sequencing the most valuable type-strain genomes for metagenomic binning, comparative biology and taxonomic classification.</title>
        <authorList>
            <person name="Goeker M."/>
        </authorList>
    </citation>
    <scope>NUCLEOTIDE SEQUENCE [LARGE SCALE GENOMIC DNA]</scope>
    <source>
        <strain evidence="2 3">DSM 24179</strain>
    </source>
</reference>
<dbReference type="GO" id="GO:0016787">
    <property type="term" value="F:hydrolase activity"/>
    <property type="evidence" value="ECO:0007669"/>
    <property type="project" value="UniProtKB-KW"/>
</dbReference>
<evidence type="ECO:0000313" key="2">
    <source>
        <dbReference type="EMBL" id="TCO08775.1"/>
    </source>
</evidence>
<accession>A0A4R2GJY4</accession>
<sequence>MKNLTLIIISVILTGLTFGCGGSNSQTAQDETKWSVKMAEAVMARNDTLLKMDHPRIRWQYDVSFVGQAIDKLGDIDPKYSQYMEDWINYFVQEDGTVLHYRISEYNVDRINPAKNIITLYKRTGEQKYRIAIEKHVRQMETHPKSPSGGFWHKKIYPNQIWLDGLYMVGPFLAQYAREFNAPEWFDVVTSEIKLAYQLTLDEETGLLYHAIDESREERWSDPETGLSPHFWGRAMGWYMMAIVDVLDFMPRNHSDRDALIEILQNLSEAVMNVRDPETGLWFQVLDHGGVEGNYIEGSVSAMFTYVFAKGAKNGYLDKRYLDVANESFDAILEHLIIVDEDGHITMTGIVGATGLGGNPYRDGSFEYYVNEKVVPNDPKGVAPFIIAALELDR</sequence>
<protein>
    <submittedName>
        <fullName evidence="2">Unsaturated rhamnogalacturonyl hydrolase</fullName>
    </submittedName>
</protein>
<proteinExistence type="predicted"/>
<dbReference type="Proteomes" id="UP000295221">
    <property type="component" value="Unassembled WGS sequence"/>
</dbReference>
<dbReference type="OrthoDB" id="6381507at2"/>
<dbReference type="RefSeq" id="WP_132433362.1">
    <property type="nucleotide sequence ID" value="NZ_SLWK01000004.1"/>
</dbReference>
<gene>
    <name evidence="2" type="ORF">EV194_10486</name>
</gene>
<dbReference type="PROSITE" id="PS51257">
    <property type="entry name" value="PROKAR_LIPOPROTEIN"/>
    <property type="match status" value="1"/>
</dbReference>
<keyword evidence="3" id="KW-1185">Reference proteome</keyword>
<dbReference type="Gene3D" id="1.50.10.10">
    <property type="match status" value="1"/>
</dbReference>
<evidence type="ECO:0000313" key="3">
    <source>
        <dbReference type="Proteomes" id="UP000295221"/>
    </source>
</evidence>
<dbReference type="EMBL" id="SLWK01000004">
    <property type="protein sequence ID" value="TCO08775.1"/>
    <property type="molecule type" value="Genomic_DNA"/>
</dbReference>
<dbReference type="PANTHER" id="PTHR33886:SF8">
    <property type="entry name" value="UNSATURATED RHAMNOGALACTURONAN HYDROLASE (EUROFUNG)"/>
    <property type="match status" value="1"/>
</dbReference>
<dbReference type="InterPro" id="IPR010905">
    <property type="entry name" value="Glyco_hydro_88"/>
</dbReference>
<dbReference type="InterPro" id="IPR008928">
    <property type="entry name" value="6-hairpin_glycosidase_sf"/>
</dbReference>
<dbReference type="Pfam" id="PF07470">
    <property type="entry name" value="Glyco_hydro_88"/>
    <property type="match status" value="1"/>
</dbReference>
<dbReference type="InterPro" id="IPR012341">
    <property type="entry name" value="6hp_glycosidase-like_sf"/>
</dbReference>
<dbReference type="GO" id="GO:0005975">
    <property type="term" value="P:carbohydrate metabolic process"/>
    <property type="evidence" value="ECO:0007669"/>
    <property type="project" value="InterPro"/>
</dbReference>
<evidence type="ECO:0000256" key="1">
    <source>
        <dbReference type="ARBA" id="ARBA00022801"/>
    </source>
</evidence>